<feature type="domain" description="CoA carboxyltransferase N-terminal" evidence="21">
    <location>
        <begin position="25"/>
        <end position="294"/>
    </location>
</feature>
<dbReference type="InterPro" id="IPR001095">
    <property type="entry name" value="Acetyl_CoA_COase_a_su"/>
</dbReference>
<dbReference type="HAMAP" id="MF_00823">
    <property type="entry name" value="AcetylCoA_CT_alpha"/>
    <property type="match status" value="1"/>
</dbReference>
<comment type="function">
    <text evidence="17 20">Component of the acetyl coenzyme A carboxylase (ACC) complex. Biotin carboxylase (BC) catalyzes the carboxylation of biotin on its carrier protein (BCCP) and then the CO(2) group is transferred by the transcarboxylase to acetyl-CoA to form malonyl-CoA.</text>
</comment>
<evidence type="ECO:0000256" key="17">
    <source>
        <dbReference type="ARBA" id="ARBA00025280"/>
    </source>
</evidence>
<dbReference type="EMBL" id="CADCWN010000172">
    <property type="protein sequence ID" value="CAA9573532.1"/>
    <property type="molecule type" value="Genomic_DNA"/>
</dbReference>
<dbReference type="InterPro" id="IPR011763">
    <property type="entry name" value="COA_CT_C"/>
</dbReference>
<evidence type="ECO:0000259" key="22">
    <source>
        <dbReference type="PROSITE" id="PS50989"/>
    </source>
</evidence>
<dbReference type="Pfam" id="PF03255">
    <property type="entry name" value="ACCA"/>
    <property type="match status" value="1"/>
</dbReference>
<dbReference type="Pfam" id="PF17848">
    <property type="entry name" value="Zn_ribbon_ACC"/>
    <property type="match status" value="1"/>
</dbReference>
<evidence type="ECO:0000256" key="15">
    <source>
        <dbReference type="ARBA" id="ARBA00023098"/>
    </source>
</evidence>
<evidence type="ECO:0000313" key="23">
    <source>
        <dbReference type="EMBL" id="CAA9573532.1"/>
    </source>
</evidence>
<keyword evidence="6 19" id="KW-0963">Cytoplasm</keyword>
<keyword evidence="23" id="KW-0436">Ligase</keyword>
<dbReference type="PANTHER" id="PTHR42853:SF3">
    <property type="entry name" value="ACETYL-COENZYME A CARBOXYLASE CARBOXYL TRANSFERASE SUBUNIT ALPHA, CHLOROPLASTIC"/>
    <property type="match status" value="1"/>
</dbReference>
<dbReference type="GO" id="GO:2001295">
    <property type="term" value="P:malonyl-CoA biosynthetic process"/>
    <property type="evidence" value="ECO:0007669"/>
    <property type="project" value="UniProtKB-UniRule"/>
</dbReference>
<dbReference type="PROSITE" id="PS50989">
    <property type="entry name" value="COA_CT_CTER"/>
    <property type="match status" value="1"/>
</dbReference>
<dbReference type="InterPro" id="IPR000438">
    <property type="entry name" value="Acetyl_CoA_COase_Trfase_b_su"/>
</dbReference>
<dbReference type="Pfam" id="PF01039">
    <property type="entry name" value="Carboxyl_trans"/>
    <property type="match status" value="1"/>
</dbReference>
<name>A0A6J4VCE3_9BACT</name>
<keyword evidence="12 19" id="KW-0276">Fatty acid metabolism</keyword>
<dbReference type="NCBIfam" id="NF041504">
    <property type="entry name" value="AccA_sub"/>
    <property type="match status" value="1"/>
</dbReference>
<evidence type="ECO:0000256" key="2">
    <source>
        <dbReference type="ARBA" id="ARBA00004956"/>
    </source>
</evidence>
<evidence type="ECO:0000256" key="10">
    <source>
        <dbReference type="ARBA" id="ARBA00022741"/>
    </source>
</evidence>
<evidence type="ECO:0000256" key="20">
    <source>
        <dbReference type="HAMAP-Rule" id="MF_01395"/>
    </source>
</evidence>
<proteinExistence type="inferred from homology"/>
<evidence type="ECO:0000256" key="16">
    <source>
        <dbReference type="ARBA" id="ARBA00023160"/>
    </source>
</evidence>
<dbReference type="AlphaFoldDB" id="A0A6J4VCE3"/>
<dbReference type="NCBIfam" id="TIGR00515">
    <property type="entry name" value="accD"/>
    <property type="match status" value="1"/>
</dbReference>
<feature type="binding site" evidence="20">
    <location>
        <position position="48"/>
    </location>
    <ligand>
        <name>Zn(2+)</name>
        <dbReference type="ChEBI" id="CHEBI:29105"/>
    </ligand>
</feature>
<accession>A0A6J4VCE3</accession>
<evidence type="ECO:0000256" key="19">
    <source>
        <dbReference type="HAMAP-Rule" id="MF_00823"/>
    </source>
</evidence>
<feature type="domain" description="CoA carboxyltransferase C-terminal" evidence="22">
    <location>
        <begin position="303"/>
        <end position="556"/>
    </location>
</feature>
<dbReference type="PRINTS" id="PR01069">
    <property type="entry name" value="ACCCTRFRASEA"/>
</dbReference>
<keyword evidence="7 19" id="KW-0444">Lipid biosynthesis</keyword>
<gene>
    <name evidence="19" type="primary">accA</name>
    <name evidence="20" type="synonym">accD</name>
    <name evidence="23" type="ORF">AVDCRST_MAG18-2259</name>
</gene>
<dbReference type="GO" id="GO:0009317">
    <property type="term" value="C:acetyl-CoA carboxylase complex"/>
    <property type="evidence" value="ECO:0007669"/>
    <property type="project" value="InterPro"/>
</dbReference>
<keyword evidence="9 20" id="KW-0479">Metal-binding</keyword>
<keyword evidence="10 19" id="KW-0547">Nucleotide-binding</keyword>
<keyword evidence="15 19" id="KW-0443">Lipid metabolism</keyword>
<dbReference type="HAMAP" id="MF_01395">
    <property type="entry name" value="AcetylCoA_CT_beta"/>
    <property type="match status" value="1"/>
</dbReference>
<feature type="binding site" evidence="20">
    <location>
        <position position="32"/>
    </location>
    <ligand>
        <name>Zn(2+)</name>
        <dbReference type="ChEBI" id="CHEBI:29105"/>
    </ligand>
</feature>
<dbReference type="GO" id="GO:0006633">
    <property type="term" value="P:fatty acid biosynthetic process"/>
    <property type="evidence" value="ECO:0007669"/>
    <property type="project" value="UniProtKB-KW"/>
</dbReference>
<dbReference type="InterPro" id="IPR041010">
    <property type="entry name" value="Znf-ACC"/>
</dbReference>
<feature type="binding site" evidence="20">
    <location>
        <position position="51"/>
    </location>
    <ligand>
        <name>Zn(2+)</name>
        <dbReference type="ChEBI" id="CHEBI:29105"/>
    </ligand>
</feature>
<keyword evidence="16 19" id="KW-0275">Fatty acid biosynthesis</keyword>
<dbReference type="EC" id="2.1.3.15" evidence="19"/>
<evidence type="ECO:0000256" key="18">
    <source>
        <dbReference type="ARBA" id="ARBA00049152"/>
    </source>
</evidence>
<dbReference type="PANTHER" id="PTHR42853">
    <property type="entry name" value="ACETYL-COENZYME A CARBOXYLASE CARBOXYL TRANSFERASE SUBUNIT ALPHA"/>
    <property type="match status" value="1"/>
</dbReference>
<comment type="similarity">
    <text evidence="19">Belongs to the AccA family.</text>
</comment>
<evidence type="ECO:0000256" key="1">
    <source>
        <dbReference type="ARBA" id="ARBA00004496"/>
    </source>
</evidence>
<comment type="similarity">
    <text evidence="4">In the N-terminal section; belongs to the AccD/PCCB family.</text>
</comment>
<comment type="subunit">
    <text evidence="19">Acetyl-CoA carboxylase is a heterohexamer composed of biotin carboxyl carrier protein (AccB), biotin carboxylase (AccC) and two subunits each of ACCase subunit alpha (AccA) and ACCase subunit beta (AccD).</text>
</comment>
<keyword evidence="13 20" id="KW-0862">Zinc</keyword>
<feature type="binding site" evidence="20">
    <location>
        <position position="29"/>
    </location>
    <ligand>
        <name>Zn(2+)</name>
        <dbReference type="ChEBI" id="CHEBI:29105"/>
    </ligand>
</feature>
<dbReference type="GO" id="GO:0016743">
    <property type="term" value="F:carboxyl- or carbamoyltransferase activity"/>
    <property type="evidence" value="ECO:0007669"/>
    <property type="project" value="UniProtKB-UniRule"/>
</dbReference>
<dbReference type="InterPro" id="IPR011762">
    <property type="entry name" value="COA_CT_N"/>
</dbReference>
<comment type="similarity">
    <text evidence="3">In the C-terminal section; belongs to the AccA family.</text>
</comment>
<comment type="pathway">
    <text evidence="2 19">Lipid metabolism; malonyl-CoA biosynthesis; malonyl-CoA from acetyl-CoA: step 1/1.</text>
</comment>
<dbReference type="NCBIfam" id="NF004344">
    <property type="entry name" value="PRK05724.1"/>
    <property type="match status" value="1"/>
</dbReference>
<protein>
    <recommendedName>
        <fullName evidence="19 20">Multifunctional fusion protein</fullName>
    </recommendedName>
    <domain>
        <recommendedName>
            <fullName evidence="19">Acetyl-coenzyme A carboxylase carboxyl transferase subunit alpha</fullName>
            <shortName evidence="19">ACCase subunit alpha</shortName>
            <shortName evidence="19">Acetyl-CoA carboxylase carboxyltransferase subunit alpha</shortName>
            <ecNumber evidence="19">2.1.3.15</ecNumber>
        </recommendedName>
    </domain>
    <domain>
        <recommendedName>
            <fullName evidence="20">Acetyl-coenzyme A carboxylase carboxyl transferase subunit beta</fullName>
            <shortName evidence="20">ACCase subunit beta</shortName>
            <shortName evidence="20">Acetyl-CoA carboxylase carboxyltransferase subunit beta</shortName>
        </recommendedName>
    </domain>
</protein>
<comment type="function">
    <text evidence="19">Component of the acetyl coenzyme A carboxylase (ACC) complex. First, biotin carboxylase catalyzes the carboxylation of biotin on its carrier protein (BCCP) and then the CO(2) group is transferred by the carboxyltransferase to acetyl-CoA to form malonyl-CoA.</text>
</comment>
<evidence type="ECO:0000259" key="21">
    <source>
        <dbReference type="PROSITE" id="PS50980"/>
    </source>
</evidence>
<keyword evidence="11 20" id="KW-0863">Zinc-finger</keyword>
<dbReference type="Gene3D" id="3.90.226.10">
    <property type="entry name" value="2-enoyl-CoA Hydratase, Chain A, domain 1"/>
    <property type="match status" value="2"/>
</dbReference>
<dbReference type="InterPro" id="IPR029045">
    <property type="entry name" value="ClpP/crotonase-like_dom_sf"/>
</dbReference>
<dbReference type="GO" id="GO:0008270">
    <property type="term" value="F:zinc ion binding"/>
    <property type="evidence" value="ECO:0007669"/>
    <property type="project" value="UniProtKB-UniRule"/>
</dbReference>
<dbReference type="SUPFAM" id="SSF52096">
    <property type="entry name" value="ClpP/crotonase"/>
    <property type="match status" value="2"/>
</dbReference>
<sequence length="590" mass="62692">MTDGTATGSLSTVADPRPLPNAAARWTKCVNCEAFVYYKRLEKNQKVCPECSYHFRLSARERIDFLLDPNSFAELDAELMPGDPLGFTDSKPYPTRIAENRRKSGAREAAIYGTGTVGGFPLVICALDFTFLGGSMGSVVGEKVTRAAELAATSRTPLLVCSASGGARMQEGTISLMQMAKTAAALATLAERGVPYFSLLSDPTYGGVSASFATLGDLIIAEPKARIGFAGPQVIEQTIRQKLPADFQTAEFLMEKGQVDLIVPRGELPSMVKKLLRYHLREESSEESSVVSRTLPGIDQSSGVGSAMTAIGEVAPGLSAWESVQLARHPERPNLLEYIEAIFDDFTELHGDRTLRDDPAIVGGLALLAGRPVMVIGQQKGRGTRENIARNFGMPHPEGYRKALRLMQYAGRLGLPLLTLIDTPGAYPGIAAEERNQSEAIARNLLVMSRLPIPIVCTIIGEGGSGGALALGVGDRVLMLENAIYSVISPEGCATILFKDATSAPRAAEASRLTARELLRLGVADAIIPEPSGGAQLDPQTTAAALKAALIEQLAGLHGTSGPDLIAARYARFRAFGDFTEGRASAGTAA</sequence>
<dbReference type="GO" id="GO:0005524">
    <property type="term" value="F:ATP binding"/>
    <property type="evidence" value="ECO:0007669"/>
    <property type="project" value="UniProtKB-KW"/>
</dbReference>
<evidence type="ECO:0000256" key="8">
    <source>
        <dbReference type="ARBA" id="ARBA00022679"/>
    </source>
</evidence>
<evidence type="ECO:0000256" key="12">
    <source>
        <dbReference type="ARBA" id="ARBA00022832"/>
    </source>
</evidence>
<evidence type="ECO:0000256" key="14">
    <source>
        <dbReference type="ARBA" id="ARBA00022840"/>
    </source>
</evidence>
<dbReference type="NCBIfam" id="TIGR00513">
    <property type="entry name" value="accA"/>
    <property type="match status" value="1"/>
</dbReference>
<organism evidence="23">
    <name type="scientific">uncultured Thermomicrobiales bacterium</name>
    <dbReference type="NCBI Taxonomy" id="1645740"/>
    <lineage>
        <taxon>Bacteria</taxon>
        <taxon>Pseudomonadati</taxon>
        <taxon>Thermomicrobiota</taxon>
        <taxon>Thermomicrobia</taxon>
        <taxon>Thermomicrobiales</taxon>
        <taxon>environmental samples</taxon>
    </lineage>
</organism>
<dbReference type="InterPro" id="IPR034733">
    <property type="entry name" value="AcCoA_carboxyl_beta"/>
</dbReference>
<evidence type="ECO:0000256" key="7">
    <source>
        <dbReference type="ARBA" id="ARBA00022516"/>
    </source>
</evidence>
<evidence type="ECO:0000256" key="9">
    <source>
        <dbReference type="ARBA" id="ARBA00022723"/>
    </source>
</evidence>
<keyword evidence="8 19" id="KW-0808">Transferase</keyword>
<evidence type="ECO:0000256" key="4">
    <source>
        <dbReference type="ARBA" id="ARBA00010284"/>
    </source>
</evidence>
<reference evidence="23" key="1">
    <citation type="submission" date="2020-02" db="EMBL/GenBank/DDBJ databases">
        <authorList>
            <person name="Meier V. D."/>
        </authorList>
    </citation>
    <scope>NUCLEOTIDE SEQUENCE</scope>
    <source>
        <strain evidence="23">AVDCRST_MAG18</strain>
    </source>
</reference>
<evidence type="ECO:0000256" key="11">
    <source>
        <dbReference type="ARBA" id="ARBA00022771"/>
    </source>
</evidence>
<evidence type="ECO:0000256" key="6">
    <source>
        <dbReference type="ARBA" id="ARBA00022490"/>
    </source>
</evidence>
<evidence type="ECO:0000256" key="5">
    <source>
        <dbReference type="ARBA" id="ARBA00011664"/>
    </source>
</evidence>
<evidence type="ECO:0000256" key="13">
    <source>
        <dbReference type="ARBA" id="ARBA00022833"/>
    </source>
</evidence>
<dbReference type="PROSITE" id="PS50980">
    <property type="entry name" value="COA_CT_NTER"/>
    <property type="match status" value="1"/>
</dbReference>
<dbReference type="UniPathway" id="UPA00655">
    <property type="reaction ID" value="UER00711"/>
</dbReference>
<dbReference type="GO" id="GO:0003989">
    <property type="term" value="F:acetyl-CoA carboxylase activity"/>
    <property type="evidence" value="ECO:0007669"/>
    <property type="project" value="InterPro"/>
</dbReference>
<comment type="catalytic activity">
    <reaction evidence="18 19">
        <text>N(6)-carboxybiotinyl-L-lysyl-[protein] + acetyl-CoA = N(6)-biotinyl-L-lysyl-[protein] + malonyl-CoA</text>
        <dbReference type="Rhea" id="RHEA:54728"/>
        <dbReference type="Rhea" id="RHEA-COMP:10505"/>
        <dbReference type="Rhea" id="RHEA-COMP:10506"/>
        <dbReference type="ChEBI" id="CHEBI:57288"/>
        <dbReference type="ChEBI" id="CHEBI:57384"/>
        <dbReference type="ChEBI" id="CHEBI:83144"/>
        <dbReference type="ChEBI" id="CHEBI:83145"/>
        <dbReference type="EC" id="2.1.3.15"/>
    </reaction>
</comment>
<comment type="subcellular location">
    <subcellularLocation>
        <location evidence="1 19">Cytoplasm</location>
    </subcellularLocation>
</comment>
<comment type="similarity">
    <text evidence="20">Belongs to the AccD/PCCB family.</text>
</comment>
<comment type="subunit">
    <text evidence="5">Acetyl-CoA carboxylase is a heterotetramer composed of biotin carboxyl carrier protein (AccB), biotin carboxylase (AccC) and two subunits of ACCase subunit beta/alpha.</text>
</comment>
<comment type="cofactor">
    <cofactor evidence="20">
        <name>Zn(2+)</name>
        <dbReference type="ChEBI" id="CHEBI:29105"/>
    </cofactor>
    <text evidence="20">Binds 1 zinc ion per subunit.</text>
</comment>
<evidence type="ECO:0000256" key="3">
    <source>
        <dbReference type="ARBA" id="ARBA00006276"/>
    </source>
</evidence>
<keyword evidence="14 19" id="KW-0067">ATP-binding</keyword>
<feature type="zinc finger region" description="C4-type" evidence="20">
    <location>
        <begin position="29"/>
        <end position="51"/>
    </location>
</feature>